<dbReference type="VEuPathDB" id="FungiDB:MYCTH_2125509"/>
<protein>
    <submittedName>
        <fullName evidence="2">Uncharacterized protein</fullName>
    </submittedName>
</protein>
<dbReference type="eggNOG" id="ENOG502T501">
    <property type="taxonomic scope" value="Eukaryota"/>
</dbReference>
<organism evidence="2 3">
    <name type="scientific">Thermothelomyces thermophilus (strain ATCC 42464 / BCRC 31852 / DSM 1799)</name>
    <name type="common">Sporotrichum thermophile</name>
    <dbReference type="NCBI Taxonomy" id="573729"/>
    <lineage>
        <taxon>Eukaryota</taxon>
        <taxon>Fungi</taxon>
        <taxon>Dikarya</taxon>
        <taxon>Ascomycota</taxon>
        <taxon>Pezizomycotina</taxon>
        <taxon>Sordariomycetes</taxon>
        <taxon>Sordariomycetidae</taxon>
        <taxon>Sordariales</taxon>
        <taxon>Chaetomiaceae</taxon>
        <taxon>Thermothelomyces</taxon>
    </lineage>
</organism>
<name>G2Q9S6_THET4</name>
<dbReference type="GeneID" id="11510585"/>
<dbReference type="OrthoDB" id="4585496at2759"/>
<accession>G2Q9S6</accession>
<dbReference type="Proteomes" id="UP000007322">
    <property type="component" value="Chromosome 2"/>
</dbReference>
<evidence type="ECO:0000256" key="1">
    <source>
        <dbReference type="SAM" id="MobiDB-lite"/>
    </source>
</evidence>
<dbReference type="InParanoid" id="G2Q9S6"/>
<reference evidence="2 3" key="1">
    <citation type="journal article" date="2011" name="Nat. Biotechnol.">
        <title>Comparative genomic analysis of the thermophilic biomass-degrading fungi Myceliophthora thermophila and Thielavia terrestris.</title>
        <authorList>
            <person name="Berka R.M."/>
            <person name="Grigoriev I.V."/>
            <person name="Otillar R."/>
            <person name="Salamov A."/>
            <person name="Grimwood J."/>
            <person name="Reid I."/>
            <person name="Ishmael N."/>
            <person name="John T."/>
            <person name="Darmond C."/>
            <person name="Moisan M.-C."/>
            <person name="Henrissat B."/>
            <person name="Coutinho P.M."/>
            <person name="Lombard V."/>
            <person name="Natvig D.O."/>
            <person name="Lindquist E."/>
            <person name="Schmutz J."/>
            <person name="Lucas S."/>
            <person name="Harris P."/>
            <person name="Powlowski J."/>
            <person name="Bellemare A."/>
            <person name="Taylor D."/>
            <person name="Butler G."/>
            <person name="de Vries R.P."/>
            <person name="Allijn I.E."/>
            <person name="van den Brink J."/>
            <person name="Ushinsky S."/>
            <person name="Storms R."/>
            <person name="Powell A.J."/>
            <person name="Paulsen I.T."/>
            <person name="Elbourne L.D.H."/>
            <person name="Baker S.E."/>
            <person name="Magnuson J."/>
            <person name="LaBoissiere S."/>
            <person name="Clutterbuck A.J."/>
            <person name="Martinez D."/>
            <person name="Wogulis M."/>
            <person name="de Leon A.L."/>
            <person name="Rey M.W."/>
            <person name="Tsang A."/>
        </authorList>
    </citation>
    <scope>NUCLEOTIDE SEQUENCE [LARGE SCALE GENOMIC DNA]</scope>
    <source>
        <strain evidence="3">ATCC 42464 / BCRC 31852 / DSM 1799</strain>
    </source>
</reference>
<gene>
    <name evidence="2" type="ORF">MYCTH_2125509</name>
</gene>
<feature type="compositionally biased region" description="Low complexity" evidence="1">
    <location>
        <begin position="188"/>
        <end position="202"/>
    </location>
</feature>
<dbReference type="EMBL" id="CP003003">
    <property type="protein sequence ID" value="AEO56535.1"/>
    <property type="molecule type" value="Genomic_DNA"/>
</dbReference>
<proteinExistence type="predicted"/>
<sequence length="346" mass="38288">MSSRRDNGHQAAAKGKQPVRTPQHRPVQQSQTTTQAKTSSTVVTGFDGEPAQVIETEEHVTKKTVWTRILTGATNAAKPALKQTGKALKSAVPQPRMTGKDDLGSNLSYYRKTFFLLDQQTRFDLYMAGLAPRMTKSEARRFDSQIPTRRVCRRFKKVPVMYATQEPPNEQAASPRNLAKGAKDAKAHAAVASSSSSNTKNSNKNHKTRVDRKGKGKTVGASSDDPDALPAHPTPAAFNRISYRVQIRSRPASSSAGMQQQQQHQQQQRPEQHHRQQQHRPQPRPQQQPYLLYPQARVFQATGHCGSVQPHDQGQGPPATVRAQAPERRSFGRRMAGQTVASISRG</sequence>
<dbReference type="RefSeq" id="XP_003661780.1">
    <property type="nucleotide sequence ID" value="XM_003661732.1"/>
</dbReference>
<feature type="compositionally biased region" description="Low complexity" evidence="1">
    <location>
        <begin position="259"/>
        <end position="269"/>
    </location>
</feature>
<feature type="region of interest" description="Disordered" evidence="1">
    <location>
        <begin position="162"/>
        <end position="346"/>
    </location>
</feature>
<dbReference type="AlphaFoldDB" id="G2Q9S6"/>
<keyword evidence="3" id="KW-1185">Reference proteome</keyword>
<dbReference type="KEGG" id="mtm:MYCTH_2125509"/>
<feature type="compositionally biased region" description="Basic residues" evidence="1">
    <location>
        <begin position="203"/>
        <end position="216"/>
    </location>
</feature>
<evidence type="ECO:0000313" key="3">
    <source>
        <dbReference type="Proteomes" id="UP000007322"/>
    </source>
</evidence>
<feature type="region of interest" description="Disordered" evidence="1">
    <location>
        <begin position="1"/>
        <end position="44"/>
    </location>
</feature>
<evidence type="ECO:0000313" key="2">
    <source>
        <dbReference type="EMBL" id="AEO56535.1"/>
    </source>
</evidence>
<dbReference type="HOGENOM" id="CLU_936903_0_0_1"/>
<feature type="compositionally biased region" description="Low complexity" evidence="1">
    <location>
        <begin position="27"/>
        <end position="44"/>
    </location>
</feature>
<dbReference type="OMA" id="KMTIWEV"/>